<evidence type="ECO:0000313" key="3">
    <source>
        <dbReference type="Proteomes" id="UP000245764"/>
    </source>
</evidence>
<evidence type="ECO:0000256" key="1">
    <source>
        <dbReference type="SAM" id="MobiDB-lite"/>
    </source>
</evidence>
<feature type="region of interest" description="Disordered" evidence="1">
    <location>
        <begin position="18"/>
        <end position="37"/>
    </location>
</feature>
<dbReference type="Proteomes" id="UP000245764">
    <property type="component" value="Chromosome 15"/>
</dbReference>
<organism evidence="2 3">
    <name type="scientific">Zymoseptoria tritici ST99CH_1E4</name>
    <dbReference type="NCBI Taxonomy" id="1276532"/>
    <lineage>
        <taxon>Eukaryota</taxon>
        <taxon>Fungi</taxon>
        <taxon>Dikarya</taxon>
        <taxon>Ascomycota</taxon>
        <taxon>Pezizomycotina</taxon>
        <taxon>Dothideomycetes</taxon>
        <taxon>Dothideomycetidae</taxon>
        <taxon>Mycosphaerellales</taxon>
        <taxon>Mycosphaerellaceae</taxon>
        <taxon>Zymoseptoria</taxon>
    </lineage>
</organism>
<feature type="compositionally biased region" description="Low complexity" evidence="1">
    <location>
        <begin position="160"/>
        <end position="169"/>
    </location>
</feature>
<dbReference type="EMBL" id="LT854267">
    <property type="protein sequence ID" value="SMR62355.1"/>
    <property type="molecule type" value="Genomic_DNA"/>
</dbReference>
<dbReference type="AlphaFoldDB" id="A0A2H1H936"/>
<gene>
    <name evidence="2" type="ORF">ZT1E4_G11669</name>
</gene>
<reference evidence="3" key="1">
    <citation type="submission" date="2017-05" db="EMBL/GenBank/DDBJ databases">
        <authorList>
            <person name="Song R."/>
            <person name="Chenine A.L."/>
            <person name="Ruprecht R.M."/>
        </authorList>
    </citation>
    <scope>NUCLEOTIDE SEQUENCE [LARGE SCALE GENOMIC DNA]</scope>
</reference>
<sequence>MRYAMEMEMAEEEIWGRRVGDKPRSETISQAHPGDQVFNPLPSSLLPARAKCKLETILRPVGVVFTSLWLPPGLLRNLHRQHADNTPGAVNYGNASHSKAKLEDYPNAAPRRAQHADLETIRLGFASRATCTPSCARRRIRSFEEYTFARSARFQAHSVRGSSGETSRSTRLRRRTSSPKQMSVLLLRS</sequence>
<accession>A0A2H1H936</accession>
<proteinExistence type="predicted"/>
<evidence type="ECO:0000313" key="2">
    <source>
        <dbReference type="EMBL" id="SMR62355.1"/>
    </source>
</evidence>
<feature type="region of interest" description="Disordered" evidence="1">
    <location>
        <begin position="157"/>
        <end position="189"/>
    </location>
</feature>
<protein>
    <submittedName>
        <fullName evidence="2">Uncharacterized protein</fullName>
    </submittedName>
</protein>
<name>A0A2H1H936_ZYMTR</name>